<feature type="transmembrane region" description="Helical" evidence="9">
    <location>
        <begin position="6"/>
        <end position="25"/>
    </location>
</feature>
<proteinExistence type="inferred from homology"/>
<keyword evidence="3" id="KW-0813">Transport</keyword>
<evidence type="ECO:0000256" key="2">
    <source>
        <dbReference type="ARBA" id="ARBA00005551"/>
    </source>
</evidence>
<keyword evidence="8 9" id="KW-0472">Membrane</keyword>
<dbReference type="SUPFAM" id="SSF51735">
    <property type="entry name" value="NAD(P)-binding Rossmann-fold domains"/>
    <property type="match status" value="1"/>
</dbReference>
<dbReference type="Gene3D" id="3.30.70.1450">
    <property type="entry name" value="Regulator of K+ conductance, C-terminal domain"/>
    <property type="match status" value="1"/>
</dbReference>
<dbReference type="GO" id="GO:0015297">
    <property type="term" value="F:antiporter activity"/>
    <property type="evidence" value="ECO:0007669"/>
    <property type="project" value="UniProtKB-KW"/>
</dbReference>
<evidence type="ECO:0000256" key="9">
    <source>
        <dbReference type="SAM" id="Phobius"/>
    </source>
</evidence>
<feature type="transmembrane region" description="Helical" evidence="9">
    <location>
        <begin position="346"/>
        <end position="372"/>
    </location>
</feature>
<dbReference type="Gene3D" id="1.20.1530.20">
    <property type="match status" value="1"/>
</dbReference>
<dbReference type="InterPro" id="IPR006037">
    <property type="entry name" value="RCK_C"/>
</dbReference>
<sequence length="622" mass="64923">MPHHGPALGSLVLVAILAFVVPLLLNRLKRVRIPIAAGEILAGVLVGKSGLGLVQSDDLLSIFNFLGIGALMFLAGMEIDLAALVGGGARPKGRPAWLARLHHPLALGVVLFLLTTYGAWWFAGLLQRRGLVEEPLFLTLIIATCGLSIIMPVLKDRQMLTDPFGQVLFSTAVIADFLPMLGLSVLAAVKVNGSALEALWILALIAAGAAVYLAARWLSRFNLLEGLTGGTAQIGVRAAWALMLVFLALAQTVGVEAILGSFLAGLLLSMLAGSHREEITHKLDALGFGFLIPIFFVMVGVEFDLRALLGDPAALALVPLLLAGTLVVKAVPGVLLAIWHPPRKTLAGMVLLTTQMSVTIAASAVAYTVGAYGASTHAAVVLVAITTAILGPVLFNRILGEPADAPVRRAVVLAGMNRLSLHLGRRLVAQGVPVRAVDEHPERAAEFTAAGIQAVVADPASAEGLRQAGAEDARALVALTSDERSNLAAARLGRGEFGIPRAILFATSPDGLAEARQEGLEAVNPDLAPVLLVESLLSSPAATELFTGGDQDVQIQDFLLAGGPLAGTALRDAPLPAGVLVVSVKRGAEKIVPHGHTVLQRGDLLTVVGPPEAWEEMRRLTG</sequence>
<comment type="subcellular location">
    <subcellularLocation>
        <location evidence="1">Membrane</location>
        <topology evidence="1">Multi-pass membrane protein</topology>
    </subcellularLocation>
</comment>
<dbReference type="Gene3D" id="3.40.50.720">
    <property type="entry name" value="NAD(P)-binding Rossmann-like Domain"/>
    <property type="match status" value="1"/>
</dbReference>
<dbReference type="InterPro" id="IPR036291">
    <property type="entry name" value="NAD(P)-bd_dom_sf"/>
</dbReference>
<dbReference type="Proteomes" id="UP000194267">
    <property type="component" value="Unassembled WGS sequence"/>
</dbReference>
<feature type="transmembrane region" description="Helical" evidence="9">
    <location>
        <begin position="166"/>
        <end position="186"/>
    </location>
</feature>
<comment type="similarity">
    <text evidence="2">Belongs to the monovalent cation:proton antiporter 2 (CPA2) transporter (TC 2.A.37) family.</text>
</comment>
<dbReference type="AlphaFoldDB" id="A0A1Y2T920"/>
<dbReference type="Pfam" id="PF02080">
    <property type="entry name" value="TrkA_C"/>
    <property type="match status" value="1"/>
</dbReference>
<feature type="transmembrane region" description="Helical" evidence="9">
    <location>
        <begin position="313"/>
        <end position="339"/>
    </location>
</feature>
<name>A0A1Y2T920_SYMTR</name>
<dbReference type="InterPro" id="IPR036721">
    <property type="entry name" value="RCK_C_sf"/>
</dbReference>
<keyword evidence="4" id="KW-0050">Antiport</keyword>
<reference evidence="13" key="1">
    <citation type="submission" date="2016-04" db="EMBL/GenBank/DDBJ databases">
        <authorList>
            <person name="Antunes L.P."/>
            <person name="Martins L.F."/>
            <person name="Pereira R.V."/>
            <person name="Thomas A.M."/>
            <person name="Barbosa D."/>
            <person name="Nascimento L."/>
            <person name="Silva G.M."/>
            <person name="Condomitti G.W."/>
            <person name="Digiampietri L.A."/>
            <person name="Lombardi K.C."/>
            <person name="Ramos P.L."/>
            <person name="Quaggio R.B."/>
            <person name="Oliveira J.C."/>
            <person name="Pascon R.C."/>
            <person name="Cruz J.B."/>
            <person name="Silva A.M."/>
            <person name="Setubal J.C."/>
        </authorList>
    </citation>
    <scope>NUCLEOTIDE SEQUENCE [LARGE SCALE GENOMIC DNA]</scope>
</reference>
<feature type="transmembrane region" description="Helical" evidence="9">
    <location>
        <begin position="198"/>
        <end position="218"/>
    </location>
</feature>
<dbReference type="GO" id="GO:0008324">
    <property type="term" value="F:monoatomic cation transmembrane transporter activity"/>
    <property type="evidence" value="ECO:0007669"/>
    <property type="project" value="InterPro"/>
</dbReference>
<evidence type="ECO:0000256" key="7">
    <source>
        <dbReference type="ARBA" id="ARBA00023065"/>
    </source>
</evidence>
<dbReference type="PANTHER" id="PTHR43562">
    <property type="entry name" value="NAPA-TYPE SODIUM/HYDROGEN ANTIPORTER"/>
    <property type="match status" value="1"/>
</dbReference>
<evidence type="ECO:0000256" key="6">
    <source>
        <dbReference type="ARBA" id="ARBA00022989"/>
    </source>
</evidence>
<evidence type="ECO:0000259" key="11">
    <source>
        <dbReference type="PROSITE" id="PS51202"/>
    </source>
</evidence>
<keyword evidence="6 9" id="KW-1133">Transmembrane helix</keyword>
<feature type="transmembrane region" description="Helical" evidence="9">
    <location>
        <begin position="105"/>
        <end position="123"/>
    </location>
</feature>
<dbReference type="SUPFAM" id="SSF116726">
    <property type="entry name" value="TrkA C-terminal domain-like"/>
    <property type="match status" value="1"/>
</dbReference>
<dbReference type="EMBL" id="LWLV01000022">
    <property type="protein sequence ID" value="OTA42256.1"/>
    <property type="molecule type" value="Genomic_DNA"/>
</dbReference>
<feature type="domain" description="RCK N-terminal" evidence="10">
    <location>
        <begin position="408"/>
        <end position="527"/>
    </location>
</feature>
<dbReference type="PROSITE" id="PS51202">
    <property type="entry name" value="RCK_C"/>
    <property type="match status" value="1"/>
</dbReference>
<dbReference type="GO" id="GO:0006813">
    <property type="term" value="P:potassium ion transport"/>
    <property type="evidence" value="ECO:0007669"/>
    <property type="project" value="InterPro"/>
</dbReference>
<feature type="transmembrane region" description="Helical" evidence="9">
    <location>
        <begin position="135"/>
        <end position="154"/>
    </location>
</feature>
<dbReference type="Pfam" id="PF02254">
    <property type="entry name" value="TrkA_N"/>
    <property type="match status" value="1"/>
</dbReference>
<protein>
    <recommendedName>
        <fullName evidence="14">Na+/H+ antiporter</fullName>
    </recommendedName>
</protein>
<keyword evidence="7" id="KW-0406">Ion transport</keyword>
<feature type="domain" description="RCK C-terminal" evidence="11">
    <location>
        <begin position="543"/>
        <end position="622"/>
    </location>
</feature>
<dbReference type="PROSITE" id="PS51201">
    <property type="entry name" value="RCK_N"/>
    <property type="match status" value="1"/>
</dbReference>
<keyword evidence="5 9" id="KW-0812">Transmembrane</keyword>
<feature type="transmembrane region" description="Helical" evidence="9">
    <location>
        <begin position="283"/>
        <end position="301"/>
    </location>
</feature>
<feature type="transmembrane region" description="Helical" evidence="9">
    <location>
        <begin position="62"/>
        <end position="85"/>
    </location>
</feature>
<evidence type="ECO:0000259" key="10">
    <source>
        <dbReference type="PROSITE" id="PS51201"/>
    </source>
</evidence>
<feature type="transmembrane region" description="Helical" evidence="9">
    <location>
        <begin position="378"/>
        <end position="399"/>
    </location>
</feature>
<dbReference type="GO" id="GO:0016020">
    <property type="term" value="C:membrane"/>
    <property type="evidence" value="ECO:0007669"/>
    <property type="project" value="UniProtKB-SubCell"/>
</dbReference>
<evidence type="ECO:0000256" key="8">
    <source>
        <dbReference type="ARBA" id="ARBA00023136"/>
    </source>
</evidence>
<dbReference type="InterPro" id="IPR006153">
    <property type="entry name" value="Cation/H_exchanger_TM"/>
</dbReference>
<gene>
    <name evidence="12" type="ORF">A6D92_00540</name>
</gene>
<dbReference type="PANTHER" id="PTHR43562:SF1">
    <property type="entry name" value="NA(+)_H(+) ANTIPORTER YJBQ-RELATED"/>
    <property type="match status" value="1"/>
</dbReference>
<accession>A0A1Y2T920</accession>
<dbReference type="GO" id="GO:1902600">
    <property type="term" value="P:proton transmembrane transport"/>
    <property type="evidence" value="ECO:0007669"/>
    <property type="project" value="InterPro"/>
</dbReference>
<evidence type="ECO:0000256" key="1">
    <source>
        <dbReference type="ARBA" id="ARBA00004141"/>
    </source>
</evidence>
<dbReference type="Pfam" id="PF00999">
    <property type="entry name" value="Na_H_Exchanger"/>
    <property type="match status" value="1"/>
</dbReference>
<evidence type="ECO:0000256" key="4">
    <source>
        <dbReference type="ARBA" id="ARBA00022449"/>
    </source>
</evidence>
<evidence type="ECO:0000256" key="5">
    <source>
        <dbReference type="ARBA" id="ARBA00022692"/>
    </source>
</evidence>
<dbReference type="InterPro" id="IPR038770">
    <property type="entry name" value="Na+/solute_symporter_sf"/>
</dbReference>
<evidence type="ECO:0000313" key="12">
    <source>
        <dbReference type="EMBL" id="OTA42256.1"/>
    </source>
</evidence>
<feature type="transmembrane region" description="Helical" evidence="9">
    <location>
        <begin position="238"/>
        <end position="271"/>
    </location>
</feature>
<evidence type="ECO:0008006" key="14">
    <source>
        <dbReference type="Google" id="ProtNLM"/>
    </source>
</evidence>
<evidence type="ECO:0000313" key="13">
    <source>
        <dbReference type="Proteomes" id="UP000194267"/>
    </source>
</evidence>
<dbReference type="InterPro" id="IPR003148">
    <property type="entry name" value="RCK_N"/>
</dbReference>
<evidence type="ECO:0000256" key="3">
    <source>
        <dbReference type="ARBA" id="ARBA00022448"/>
    </source>
</evidence>
<comment type="caution">
    <text evidence="12">The sequence shown here is derived from an EMBL/GenBank/DDBJ whole genome shotgun (WGS) entry which is preliminary data.</text>
</comment>
<organism evidence="12 13">
    <name type="scientific">Symbiobacterium thermophilum</name>
    <dbReference type="NCBI Taxonomy" id="2734"/>
    <lineage>
        <taxon>Bacteria</taxon>
        <taxon>Bacillati</taxon>
        <taxon>Bacillota</taxon>
        <taxon>Clostridia</taxon>
        <taxon>Eubacteriales</taxon>
        <taxon>Symbiobacteriaceae</taxon>
        <taxon>Symbiobacterium</taxon>
    </lineage>
</organism>